<proteinExistence type="predicted"/>
<sequence length="89" mass="9922">MIGTDRDNHGQQTERNSIGLGAASYKRKEMAWAGRPLQNHRTITRRSGLLTAISGCVGAHFTLADRDCRERKTERNSSASARPPTNEKR</sequence>
<evidence type="ECO:0000313" key="2">
    <source>
        <dbReference type="EMBL" id="POP52658.1"/>
    </source>
</evidence>
<name>A0A2S4HFB2_9GAMM</name>
<accession>A0A2S4HFB2</accession>
<gene>
    <name evidence="2" type="ORF">C0068_10645</name>
</gene>
<evidence type="ECO:0000313" key="3">
    <source>
        <dbReference type="Proteomes" id="UP000237222"/>
    </source>
</evidence>
<protein>
    <submittedName>
        <fullName evidence="2">Uncharacterized protein</fullName>
    </submittedName>
</protein>
<reference evidence="2" key="1">
    <citation type="submission" date="2018-01" db="EMBL/GenBank/DDBJ databases">
        <authorList>
            <person name="Yu X.-D."/>
        </authorList>
    </citation>
    <scope>NUCLEOTIDE SEQUENCE</scope>
    <source>
        <strain evidence="2">ZX-21</strain>
    </source>
</reference>
<comment type="caution">
    <text evidence="2">The sequence shown here is derived from an EMBL/GenBank/DDBJ whole genome shotgun (WGS) entry which is preliminary data.</text>
</comment>
<dbReference type="AlphaFoldDB" id="A0A2S4HFB2"/>
<dbReference type="Proteomes" id="UP000237222">
    <property type="component" value="Unassembled WGS sequence"/>
</dbReference>
<feature type="region of interest" description="Disordered" evidence="1">
    <location>
        <begin position="1"/>
        <end position="23"/>
    </location>
</feature>
<organism evidence="2 3">
    <name type="scientific">Zhongshania marina</name>
    <dbReference type="NCBI Taxonomy" id="2304603"/>
    <lineage>
        <taxon>Bacteria</taxon>
        <taxon>Pseudomonadati</taxon>
        <taxon>Pseudomonadota</taxon>
        <taxon>Gammaproteobacteria</taxon>
        <taxon>Cellvibrionales</taxon>
        <taxon>Spongiibacteraceae</taxon>
        <taxon>Zhongshania</taxon>
    </lineage>
</organism>
<evidence type="ECO:0000256" key="1">
    <source>
        <dbReference type="SAM" id="MobiDB-lite"/>
    </source>
</evidence>
<feature type="region of interest" description="Disordered" evidence="1">
    <location>
        <begin position="68"/>
        <end position="89"/>
    </location>
</feature>
<dbReference type="EMBL" id="PQGG01000026">
    <property type="protein sequence ID" value="POP52658.1"/>
    <property type="molecule type" value="Genomic_DNA"/>
</dbReference>